<protein>
    <submittedName>
        <fullName evidence="1">Uncharacterized protein</fullName>
    </submittedName>
</protein>
<dbReference type="AlphaFoldDB" id="A0A9E8CMD4"/>
<organism evidence="1">
    <name type="scientific">Bosea sp. NBC_00436</name>
    <dbReference type="NCBI Taxonomy" id="2969620"/>
    <lineage>
        <taxon>Bacteria</taxon>
        <taxon>Pseudomonadati</taxon>
        <taxon>Pseudomonadota</taxon>
        <taxon>Alphaproteobacteria</taxon>
        <taxon>Hyphomicrobiales</taxon>
        <taxon>Boseaceae</taxon>
        <taxon>Bosea</taxon>
    </lineage>
</organism>
<proteinExistence type="predicted"/>
<sequence length="152" mass="17009">MARRILACEPRSLHAATITCAASSPAEFRRWRRSLHNLIAYQRRRSSWWRSTGFWGWWDGTGLRGIVSLGSITSTEFISALRRHGEIHLRPIEIENIRTEVYAAAMSVSVAPGVKETGRYQPLKIAVEPVTVAACGKPILRSGMIVPMPILL</sequence>
<dbReference type="EMBL" id="CP102774">
    <property type="protein sequence ID" value="UZF85124.1"/>
    <property type="molecule type" value="Genomic_DNA"/>
</dbReference>
<evidence type="ECO:0000313" key="1">
    <source>
        <dbReference type="EMBL" id="UZF85124.1"/>
    </source>
</evidence>
<accession>A0A9E8CMD4</accession>
<reference evidence="1" key="1">
    <citation type="submission" date="2022-08" db="EMBL/GenBank/DDBJ databases">
        <title>Complete Genome Sequences of 2 Bosea sp. soil isolates.</title>
        <authorList>
            <person name="Alvarez Arevalo M."/>
            <person name="Sterndorff E.B."/>
            <person name="Faurdal D."/>
            <person name="Joergensen T.S."/>
            <person name="Weber T."/>
        </authorList>
    </citation>
    <scope>NUCLEOTIDE SEQUENCE</scope>
    <source>
        <strain evidence="1">NBC_00436</strain>
    </source>
</reference>
<gene>
    <name evidence="1" type="ORF">NWE54_14930</name>
</gene>
<name>A0A9E8CMD4_9HYPH</name>